<feature type="domain" description="Response regulatory" evidence="4">
    <location>
        <begin position="2"/>
        <end position="116"/>
    </location>
</feature>
<reference evidence="6 7" key="1">
    <citation type="submission" date="2021-05" db="EMBL/GenBank/DDBJ databases">
        <title>Roseococcus sp. XZZS9, whole genome shotgun sequencing project.</title>
        <authorList>
            <person name="Zhao G."/>
            <person name="Shen L."/>
        </authorList>
    </citation>
    <scope>NUCLEOTIDE SEQUENCE [LARGE SCALE GENOMIC DNA]</scope>
    <source>
        <strain evidence="6 7">XZZS9</strain>
    </source>
</reference>
<keyword evidence="1 3" id="KW-0238">DNA-binding</keyword>
<proteinExistence type="predicted"/>
<evidence type="ECO:0000256" key="1">
    <source>
        <dbReference type="ARBA" id="ARBA00023125"/>
    </source>
</evidence>
<dbReference type="CDD" id="cd19935">
    <property type="entry name" value="REC_OmpR_CusR-like"/>
    <property type="match status" value="1"/>
</dbReference>
<dbReference type="SUPFAM" id="SSF52172">
    <property type="entry name" value="CheY-like"/>
    <property type="match status" value="1"/>
</dbReference>
<dbReference type="PANTHER" id="PTHR48111">
    <property type="entry name" value="REGULATOR OF RPOS"/>
    <property type="match status" value="1"/>
</dbReference>
<evidence type="ECO:0000259" key="5">
    <source>
        <dbReference type="PROSITE" id="PS51755"/>
    </source>
</evidence>
<gene>
    <name evidence="6" type="ORF">KHU32_21755</name>
</gene>
<comment type="caution">
    <text evidence="6">The sequence shown here is derived from an EMBL/GenBank/DDBJ whole genome shotgun (WGS) entry which is preliminary data.</text>
</comment>
<evidence type="ECO:0000313" key="7">
    <source>
        <dbReference type="Proteomes" id="UP000766336"/>
    </source>
</evidence>
<protein>
    <submittedName>
        <fullName evidence="6">Response regulator transcription factor</fullName>
    </submittedName>
</protein>
<organism evidence="6 7">
    <name type="scientific">Roseococcus pinisoli</name>
    <dbReference type="NCBI Taxonomy" id="2835040"/>
    <lineage>
        <taxon>Bacteria</taxon>
        <taxon>Pseudomonadati</taxon>
        <taxon>Pseudomonadota</taxon>
        <taxon>Alphaproteobacteria</taxon>
        <taxon>Acetobacterales</taxon>
        <taxon>Roseomonadaceae</taxon>
        <taxon>Roseococcus</taxon>
    </lineage>
</organism>
<dbReference type="PANTHER" id="PTHR48111:SF76">
    <property type="entry name" value="TWO-COMPONENT RESPONSE REGULATOR"/>
    <property type="match status" value="1"/>
</dbReference>
<dbReference type="InterPro" id="IPR039420">
    <property type="entry name" value="WalR-like"/>
</dbReference>
<dbReference type="CDD" id="cd00383">
    <property type="entry name" value="trans_reg_C"/>
    <property type="match status" value="1"/>
</dbReference>
<dbReference type="Pfam" id="PF00486">
    <property type="entry name" value="Trans_reg_C"/>
    <property type="match status" value="1"/>
</dbReference>
<dbReference type="InterPro" id="IPR016032">
    <property type="entry name" value="Sig_transdc_resp-reg_C-effctor"/>
</dbReference>
<dbReference type="PROSITE" id="PS51755">
    <property type="entry name" value="OMPR_PHOB"/>
    <property type="match status" value="1"/>
</dbReference>
<dbReference type="InterPro" id="IPR001867">
    <property type="entry name" value="OmpR/PhoB-type_DNA-bd"/>
</dbReference>
<accession>A0ABS5QJL1</accession>
<evidence type="ECO:0000313" key="6">
    <source>
        <dbReference type="EMBL" id="MBS7813581.1"/>
    </source>
</evidence>
<keyword evidence="7" id="KW-1185">Reference proteome</keyword>
<evidence type="ECO:0000256" key="2">
    <source>
        <dbReference type="PROSITE-ProRule" id="PRU00169"/>
    </source>
</evidence>
<keyword evidence="2" id="KW-0597">Phosphoprotein</keyword>
<dbReference type="SMART" id="SM00448">
    <property type="entry name" value="REC"/>
    <property type="match status" value="1"/>
</dbReference>
<dbReference type="InterPro" id="IPR011006">
    <property type="entry name" value="CheY-like_superfamily"/>
</dbReference>
<dbReference type="Pfam" id="PF00072">
    <property type="entry name" value="Response_reg"/>
    <property type="match status" value="1"/>
</dbReference>
<dbReference type="InterPro" id="IPR001789">
    <property type="entry name" value="Sig_transdc_resp-reg_receiver"/>
</dbReference>
<sequence length="230" mass="25431">MRLLLIEDDETTAAYVAKGLREEGHVVDHANNGRDGMFLAMNEPFDVIVTDRMLPGPDGLSIIRAIRLAGITTPVLMLTALGEVEKRVEGLEAGADDYLAKPFAFAELRARIRALARRPAGPPAEQSALSLGELRMDLLQRVATRGARKLDLLPTEWRLLEFLMRHPGEVITRTMLLEKVWDFSFDPTTNVVDVHVSRLRKKLDLPGEAPMIRTVRGAGYALSAPGNVEV</sequence>
<dbReference type="InterPro" id="IPR036388">
    <property type="entry name" value="WH-like_DNA-bd_sf"/>
</dbReference>
<evidence type="ECO:0000259" key="4">
    <source>
        <dbReference type="PROSITE" id="PS50110"/>
    </source>
</evidence>
<dbReference type="Proteomes" id="UP000766336">
    <property type="component" value="Unassembled WGS sequence"/>
</dbReference>
<evidence type="ECO:0000256" key="3">
    <source>
        <dbReference type="PROSITE-ProRule" id="PRU01091"/>
    </source>
</evidence>
<feature type="modified residue" description="4-aspartylphosphate" evidence="2">
    <location>
        <position position="51"/>
    </location>
</feature>
<dbReference type="Gene3D" id="6.10.250.690">
    <property type="match status" value="1"/>
</dbReference>
<dbReference type="SMART" id="SM00862">
    <property type="entry name" value="Trans_reg_C"/>
    <property type="match status" value="1"/>
</dbReference>
<feature type="domain" description="OmpR/PhoB-type" evidence="5">
    <location>
        <begin position="126"/>
        <end position="224"/>
    </location>
</feature>
<dbReference type="RefSeq" id="WP_213672275.1">
    <property type="nucleotide sequence ID" value="NZ_JAHCDA010000005.1"/>
</dbReference>
<dbReference type="PROSITE" id="PS50110">
    <property type="entry name" value="RESPONSE_REGULATORY"/>
    <property type="match status" value="1"/>
</dbReference>
<dbReference type="Gene3D" id="3.40.50.2300">
    <property type="match status" value="1"/>
</dbReference>
<feature type="DNA-binding region" description="OmpR/PhoB-type" evidence="3">
    <location>
        <begin position="126"/>
        <end position="224"/>
    </location>
</feature>
<name>A0ABS5QJL1_9PROT</name>
<dbReference type="SUPFAM" id="SSF46894">
    <property type="entry name" value="C-terminal effector domain of the bipartite response regulators"/>
    <property type="match status" value="1"/>
</dbReference>
<dbReference type="Gene3D" id="1.10.10.10">
    <property type="entry name" value="Winged helix-like DNA-binding domain superfamily/Winged helix DNA-binding domain"/>
    <property type="match status" value="1"/>
</dbReference>
<dbReference type="EMBL" id="JAHCDA010000005">
    <property type="protein sequence ID" value="MBS7813581.1"/>
    <property type="molecule type" value="Genomic_DNA"/>
</dbReference>